<feature type="region of interest" description="Disordered" evidence="1">
    <location>
        <begin position="1"/>
        <end position="21"/>
    </location>
</feature>
<evidence type="ECO:0000313" key="2">
    <source>
        <dbReference type="EMBL" id="CBI38105.3"/>
    </source>
</evidence>
<sequence>MAASQKEHAMDHFELQLASPQSNPTRMKISKQIYPVKVEGRLLFFYPCSASFILQ</sequence>
<dbReference type="AlphaFoldDB" id="D7U5T6"/>
<dbReference type="InParanoid" id="D7U5T6"/>
<evidence type="ECO:0000256" key="1">
    <source>
        <dbReference type="SAM" id="MobiDB-lite"/>
    </source>
</evidence>
<protein>
    <submittedName>
        <fullName evidence="2">Uncharacterized protein</fullName>
    </submittedName>
</protein>
<dbReference type="PaxDb" id="29760-VIT_15s0045g01280.t01"/>
<organism evidence="2 3">
    <name type="scientific">Vitis vinifera</name>
    <name type="common">Grape</name>
    <dbReference type="NCBI Taxonomy" id="29760"/>
    <lineage>
        <taxon>Eukaryota</taxon>
        <taxon>Viridiplantae</taxon>
        <taxon>Streptophyta</taxon>
        <taxon>Embryophyta</taxon>
        <taxon>Tracheophyta</taxon>
        <taxon>Spermatophyta</taxon>
        <taxon>Magnoliopsida</taxon>
        <taxon>eudicotyledons</taxon>
        <taxon>Gunneridae</taxon>
        <taxon>Pentapetalae</taxon>
        <taxon>rosids</taxon>
        <taxon>Vitales</taxon>
        <taxon>Vitaceae</taxon>
        <taxon>Viteae</taxon>
        <taxon>Vitis</taxon>
    </lineage>
</organism>
<dbReference type="HOGENOM" id="CLU_3036290_0_0_1"/>
<accession>D7U5T6</accession>
<dbReference type="EMBL" id="FN596510">
    <property type="protein sequence ID" value="CBI38105.3"/>
    <property type="molecule type" value="Genomic_DNA"/>
</dbReference>
<proteinExistence type="predicted"/>
<gene>
    <name evidence="2" type="ordered locus">VIT_15s0045g01280</name>
</gene>
<name>D7U5T6_VITVI</name>
<reference evidence="3" key="1">
    <citation type="journal article" date="2007" name="Nature">
        <title>The grapevine genome sequence suggests ancestral hexaploidization in major angiosperm phyla.</title>
        <authorList>
            <consortium name="The French-Italian Public Consortium for Grapevine Genome Characterization."/>
            <person name="Jaillon O."/>
            <person name="Aury J.-M."/>
            <person name="Noel B."/>
            <person name="Policriti A."/>
            <person name="Clepet C."/>
            <person name="Casagrande A."/>
            <person name="Choisne N."/>
            <person name="Aubourg S."/>
            <person name="Vitulo N."/>
            <person name="Jubin C."/>
            <person name="Vezzi A."/>
            <person name="Legeai F."/>
            <person name="Hugueney P."/>
            <person name="Dasilva C."/>
            <person name="Horner D."/>
            <person name="Mica E."/>
            <person name="Jublot D."/>
            <person name="Poulain J."/>
            <person name="Bruyere C."/>
            <person name="Billault A."/>
            <person name="Segurens B."/>
            <person name="Gouyvenoux M."/>
            <person name="Ugarte E."/>
            <person name="Cattonaro F."/>
            <person name="Anthouard V."/>
            <person name="Vico V."/>
            <person name="Del Fabbro C."/>
            <person name="Alaux M."/>
            <person name="Di Gaspero G."/>
            <person name="Dumas V."/>
            <person name="Felice N."/>
            <person name="Paillard S."/>
            <person name="Juman I."/>
            <person name="Moroldo M."/>
            <person name="Scalabrin S."/>
            <person name="Canaguier A."/>
            <person name="Le Clainche I."/>
            <person name="Malacrida G."/>
            <person name="Durand E."/>
            <person name="Pesole G."/>
            <person name="Laucou V."/>
            <person name="Chatelet P."/>
            <person name="Merdinoglu D."/>
            <person name="Delledonne M."/>
            <person name="Pezzotti M."/>
            <person name="Lecharny A."/>
            <person name="Scarpelli C."/>
            <person name="Artiguenave F."/>
            <person name="Pe M.E."/>
            <person name="Valle G."/>
            <person name="Morgante M."/>
            <person name="Caboche M."/>
            <person name="Adam-Blondon A.-F."/>
            <person name="Weissenbach J."/>
            <person name="Quetier F."/>
            <person name="Wincker P."/>
        </authorList>
    </citation>
    <scope>NUCLEOTIDE SEQUENCE [LARGE SCALE GENOMIC DNA]</scope>
    <source>
        <strain evidence="3">cv. Pinot noir / PN40024</strain>
    </source>
</reference>
<keyword evidence="3" id="KW-1185">Reference proteome</keyword>
<evidence type="ECO:0000313" key="3">
    <source>
        <dbReference type="Proteomes" id="UP000009183"/>
    </source>
</evidence>
<dbReference type="Proteomes" id="UP000009183">
    <property type="component" value="Chromosome 15"/>
</dbReference>
<feature type="compositionally biased region" description="Basic and acidic residues" evidence="1">
    <location>
        <begin position="1"/>
        <end position="14"/>
    </location>
</feature>